<keyword evidence="2" id="KW-0805">Transcription regulation</keyword>
<dbReference type="NCBIfam" id="TIGR03298">
    <property type="entry name" value="argP"/>
    <property type="match status" value="1"/>
</dbReference>
<dbReference type="AlphaFoldDB" id="A0A6I6DQT2"/>
<dbReference type="Proteomes" id="UP000422989">
    <property type="component" value="Chromosome"/>
</dbReference>
<feature type="domain" description="HTH lysR-type" evidence="6">
    <location>
        <begin position="1"/>
        <end position="59"/>
    </location>
</feature>
<evidence type="ECO:0000256" key="2">
    <source>
        <dbReference type="ARBA" id="ARBA00023015"/>
    </source>
</evidence>
<dbReference type="PANTHER" id="PTHR30579:SF2">
    <property type="entry name" value="HTH-TYPE TRANSCRIPTIONAL REGULATOR ARGP"/>
    <property type="match status" value="1"/>
</dbReference>
<dbReference type="InterPro" id="IPR050176">
    <property type="entry name" value="LTTR"/>
</dbReference>
<dbReference type="InterPro" id="IPR017685">
    <property type="entry name" value="ArgP"/>
</dbReference>
<evidence type="ECO:0000256" key="3">
    <source>
        <dbReference type="ARBA" id="ARBA00023125"/>
    </source>
</evidence>
<dbReference type="Gene3D" id="3.40.190.290">
    <property type="match status" value="1"/>
</dbReference>
<sequence>MNVPPDLAATVAAIVEEGSLDAAARALQITPSAVSQRLRALEAQLGRVLIVRSRPARATEAGAVVVRLARQYALLAHDAAVALGLEGPGLARVPIAVNADSLATWLLPGLEPVTRTHDVTFELRREDEDRTVALLEAGTVMAAVTSQREPIAGCTVTALGDTIYDAVATPGYSARWLPDGVTPQALARAPLIDFDRADDVQSSWLRAQGVDPTTVPRHYVPASEDYAAAVRLGLGWGMLPPLQSKPGLEAGLLLKLGEPRLRVPLYWQQWNLRSPLLTAIRDAVVTAARAALPPERS</sequence>
<dbReference type="SUPFAM" id="SSF53850">
    <property type="entry name" value="Periplasmic binding protein-like II"/>
    <property type="match status" value="1"/>
</dbReference>
<dbReference type="OrthoDB" id="3252676at2"/>
<dbReference type="NCBIfam" id="NF002964">
    <property type="entry name" value="PRK03635.1"/>
    <property type="match status" value="1"/>
</dbReference>
<dbReference type="InterPro" id="IPR036390">
    <property type="entry name" value="WH_DNA-bd_sf"/>
</dbReference>
<organism evidence="7 8">
    <name type="scientific">Microbacterium oryzae</name>
    <dbReference type="NCBI Taxonomy" id="743009"/>
    <lineage>
        <taxon>Bacteria</taxon>
        <taxon>Bacillati</taxon>
        <taxon>Actinomycetota</taxon>
        <taxon>Actinomycetes</taxon>
        <taxon>Micrococcales</taxon>
        <taxon>Microbacteriaceae</taxon>
        <taxon>Microbacterium</taxon>
    </lineage>
</organism>
<keyword evidence="5" id="KW-0804">Transcription</keyword>
<comment type="similarity">
    <text evidence="1">Belongs to the LysR transcriptional regulatory family.</text>
</comment>
<evidence type="ECO:0000256" key="1">
    <source>
        <dbReference type="ARBA" id="ARBA00009437"/>
    </source>
</evidence>
<dbReference type="InterPro" id="IPR005119">
    <property type="entry name" value="LysR_subst-bd"/>
</dbReference>
<dbReference type="EMBL" id="CP032550">
    <property type="protein sequence ID" value="QGU27302.1"/>
    <property type="molecule type" value="Genomic_DNA"/>
</dbReference>
<dbReference type="PROSITE" id="PS50931">
    <property type="entry name" value="HTH_LYSR"/>
    <property type="match status" value="1"/>
</dbReference>
<keyword evidence="4" id="KW-0010">Activator</keyword>
<protein>
    <submittedName>
        <fullName evidence="7">LysR family transcriptional regulator ArgP</fullName>
    </submittedName>
</protein>
<evidence type="ECO:0000259" key="6">
    <source>
        <dbReference type="PROSITE" id="PS50931"/>
    </source>
</evidence>
<name>A0A6I6DQT2_9MICO</name>
<evidence type="ECO:0000313" key="8">
    <source>
        <dbReference type="Proteomes" id="UP000422989"/>
    </source>
</evidence>
<dbReference type="GO" id="GO:0003677">
    <property type="term" value="F:DNA binding"/>
    <property type="evidence" value="ECO:0007669"/>
    <property type="project" value="UniProtKB-KW"/>
</dbReference>
<evidence type="ECO:0000256" key="5">
    <source>
        <dbReference type="ARBA" id="ARBA00023163"/>
    </source>
</evidence>
<accession>A0A6I6DQT2</accession>
<evidence type="ECO:0000313" key="7">
    <source>
        <dbReference type="EMBL" id="QGU27302.1"/>
    </source>
</evidence>
<gene>
    <name evidence="7" type="ORF">D7D94_06210</name>
</gene>
<keyword evidence="3" id="KW-0238">DNA-binding</keyword>
<dbReference type="SUPFAM" id="SSF46785">
    <property type="entry name" value="Winged helix' DNA-binding domain"/>
    <property type="match status" value="1"/>
</dbReference>
<dbReference type="Pfam" id="PF00126">
    <property type="entry name" value="HTH_1"/>
    <property type="match status" value="1"/>
</dbReference>
<dbReference type="KEGG" id="moj:D7D94_06210"/>
<dbReference type="PANTHER" id="PTHR30579">
    <property type="entry name" value="TRANSCRIPTIONAL REGULATOR"/>
    <property type="match status" value="1"/>
</dbReference>
<dbReference type="RefSeq" id="WP_156241792.1">
    <property type="nucleotide sequence ID" value="NZ_BAAAZL010000001.1"/>
</dbReference>
<dbReference type="Gene3D" id="1.10.10.10">
    <property type="entry name" value="Winged helix-like DNA-binding domain superfamily/Winged helix DNA-binding domain"/>
    <property type="match status" value="1"/>
</dbReference>
<dbReference type="InterPro" id="IPR000847">
    <property type="entry name" value="LysR_HTH_N"/>
</dbReference>
<proteinExistence type="inferred from homology"/>
<evidence type="ECO:0000256" key="4">
    <source>
        <dbReference type="ARBA" id="ARBA00023159"/>
    </source>
</evidence>
<reference evidence="7 8" key="1">
    <citation type="submission" date="2018-09" db="EMBL/GenBank/DDBJ databases">
        <title>Whole genome sequencing of Microbacterium oryzae strain MB-10T.</title>
        <authorList>
            <person name="Das S.K."/>
        </authorList>
    </citation>
    <scope>NUCLEOTIDE SEQUENCE [LARGE SCALE GENOMIC DNA]</scope>
    <source>
        <strain evidence="7 8">MB-10</strain>
    </source>
</reference>
<keyword evidence="8" id="KW-1185">Reference proteome</keyword>
<dbReference type="InterPro" id="IPR036388">
    <property type="entry name" value="WH-like_DNA-bd_sf"/>
</dbReference>
<dbReference type="Pfam" id="PF03466">
    <property type="entry name" value="LysR_substrate"/>
    <property type="match status" value="1"/>
</dbReference>
<dbReference type="GO" id="GO:0003700">
    <property type="term" value="F:DNA-binding transcription factor activity"/>
    <property type="evidence" value="ECO:0007669"/>
    <property type="project" value="InterPro"/>
</dbReference>